<accession>A0A0L7LRK3</accession>
<evidence type="ECO:0000256" key="5">
    <source>
        <dbReference type="ARBA" id="ARBA00023136"/>
    </source>
</evidence>
<dbReference type="InterPro" id="IPR018108">
    <property type="entry name" value="MCP_transmembrane"/>
</dbReference>
<keyword evidence="5 6" id="KW-0472">Membrane</keyword>
<gene>
    <name evidence="8" type="ORF">OBRU01_02571</name>
</gene>
<proteinExistence type="inferred from homology"/>
<keyword evidence="4" id="KW-0677">Repeat</keyword>
<name>A0A0L7LRK3_OPEBR</name>
<dbReference type="STRING" id="104452.A0A0L7LRK3"/>
<keyword evidence="9" id="KW-1185">Reference proteome</keyword>
<dbReference type="PROSITE" id="PS50920">
    <property type="entry name" value="SOLCAR"/>
    <property type="match status" value="1"/>
</dbReference>
<dbReference type="Pfam" id="PF00153">
    <property type="entry name" value="Mito_carr"/>
    <property type="match status" value="1"/>
</dbReference>
<dbReference type="Gene3D" id="1.50.40.10">
    <property type="entry name" value="Mitochondrial carrier domain"/>
    <property type="match status" value="2"/>
</dbReference>
<dbReference type="EMBL" id="JTDY01000302">
    <property type="protein sequence ID" value="KOB77801.1"/>
    <property type="molecule type" value="Genomic_DNA"/>
</dbReference>
<keyword evidence="3 6" id="KW-0812">Transmembrane</keyword>
<evidence type="ECO:0000313" key="9">
    <source>
        <dbReference type="Proteomes" id="UP000037510"/>
    </source>
</evidence>
<comment type="similarity">
    <text evidence="2 7">Belongs to the mitochondrial carrier (TC 2.A.29) family.</text>
</comment>
<feature type="repeat" description="Solcar" evidence="6">
    <location>
        <begin position="64"/>
        <end position="138"/>
    </location>
</feature>
<sequence>MARIVPYAAIQFTAHEQCKKALRVDDPVVARQHPLRHLLAGSLAGVISQSATYPLDMARARMAVTHANDVCCGGAAGALAQSASYPLDIVRRRMQTARRRPDGAEGMRGFFKGLSMNWVKGPIAVGISFATYDIIRSTLRDVAVSVQR</sequence>
<evidence type="ECO:0000256" key="1">
    <source>
        <dbReference type="ARBA" id="ARBA00004141"/>
    </source>
</evidence>
<dbReference type="Proteomes" id="UP000037510">
    <property type="component" value="Unassembled WGS sequence"/>
</dbReference>
<dbReference type="AlphaFoldDB" id="A0A0L7LRK3"/>
<organism evidence="8 9">
    <name type="scientific">Operophtera brumata</name>
    <name type="common">Winter moth</name>
    <name type="synonym">Phalaena brumata</name>
    <dbReference type="NCBI Taxonomy" id="104452"/>
    <lineage>
        <taxon>Eukaryota</taxon>
        <taxon>Metazoa</taxon>
        <taxon>Ecdysozoa</taxon>
        <taxon>Arthropoda</taxon>
        <taxon>Hexapoda</taxon>
        <taxon>Insecta</taxon>
        <taxon>Pterygota</taxon>
        <taxon>Neoptera</taxon>
        <taxon>Endopterygota</taxon>
        <taxon>Lepidoptera</taxon>
        <taxon>Glossata</taxon>
        <taxon>Ditrysia</taxon>
        <taxon>Geometroidea</taxon>
        <taxon>Geometridae</taxon>
        <taxon>Larentiinae</taxon>
        <taxon>Operophtera</taxon>
    </lineage>
</organism>
<evidence type="ECO:0000256" key="4">
    <source>
        <dbReference type="ARBA" id="ARBA00022737"/>
    </source>
</evidence>
<dbReference type="InterPro" id="IPR023395">
    <property type="entry name" value="MCP_dom_sf"/>
</dbReference>
<evidence type="ECO:0000256" key="7">
    <source>
        <dbReference type="RuleBase" id="RU000488"/>
    </source>
</evidence>
<dbReference type="PANTHER" id="PTHR24089">
    <property type="entry name" value="SOLUTE CARRIER FAMILY 25"/>
    <property type="match status" value="1"/>
</dbReference>
<dbReference type="SUPFAM" id="SSF103506">
    <property type="entry name" value="Mitochondrial carrier"/>
    <property type="match status" value="1"/>
</dbReference>
<comment type="subcellular location">
    <subcellularLocation>
        <location evidence="1">Membrane</location>
        <topology evidence="1">Multi-pass membrane protein</topology>
    </subcellularLocation>
</comment>
<keyword evidence="7" id="KW-0813">Transport</keyword>
<comment type="caution">
    <text evidence="8">The sequence shown here is derived from an EMBL/GenBank/DDBJ whole genome shotgun (WGS) entry which is preliminary data.</text>
</comment>
<evidence type="ECO:0000256" key="2">
    <source>
        <dbReference type="ARBA" id="ARBA00006375"/>
    </source>
</evidence>
<protein>
    <submittedName>
        <fullName evidence="8">Uncharacterized protein</fullName>
    </submittedName>
</protein>
<evidence type="ECO:0000313" key="8">
    <source>
        <dbReference type="EMBL" id="KOB77801.1"/>
    </source>
</evidence>
<evidence type="ECO:0000256" key="6">
    <source>
        <dbReference type="PROSITE-ProRule" id="PRU00282"/>
    </source>
</evidence>
<reference evidence="8 9" key="1">
    <citation type="journal article" date="2015" name="Genome Biol. Evol.">
        <title>The genome of winter moth (Operophtera brumata) provides a genomic perspective on sexual dimorphism and phenology.</title>
        <authorList>
            <person name="Derks M.F."/>
            <person name="Smit S."/>
            <person name="Salis L."/>
            <person name="Schijlen E."/>
            <person name="Bossers A."/>
            <person name="Mateman C."/>
            <person name="Pijl A.S."/>
            <person name="de Ridder D."/>
            <person name="Groenen M.A."/>
            <person name="Visser M.E."/>
            <person name="Megens H.J."/>
        </authorList>
    </citation>
    <scope>NUCLEOTIDE SEQUENCE [LARGE SCALE GENOMIC DNA]</scope>
    <source>
        <strain evidence="8">WM2013NL</strain>
        <tissue evidence="8">Head and thorax</tissue>
    </source>
</reference>
<dbReference type="GO" id="GO:0016020">
    <property type="term" value="C:membrane"/>
    <property type="evidence" value="ECO:0007669"/>
    <property type="project" value="UniProtKB-SubCell"/>
</dbReference>
<evidence type="ECO:0000256" key="3">
    <source>
        <dbReference type="ARBA" id="ARBA00022692"/>
    </source>
</evidence>